<feature type="transmembrane region" description="Helical" evidence="7">
    <location>
        <begin position="79"/>
        <end position="97"/>
    </location>
</feature>
<dbReference type="PANTHER" id="PTHR30576">
    <property type="entry name" value="COLANIC BIOSYNTHESIS UDP-GLUCOSE LIPID CARRIER TRANSFERASE"/>
    <property type="match status" value="1"/>
</dbReference>
<feature type="transmembrane region" description="Helical" evidence="7">
    <location>
        <begin position="41"/>
        <end position="67"/>
    </location>
</feature>
<proteinExistence type="inferred from homology"/>
<keyword evidence="10" id="KW-1185">Reference proteome</keyword>
<dbReference type="InterPro" id="IPR003362">
    <property type="entry name" value="Bact_transf"/>
</dbReference>
<feature type="domain" description="Bacterial sugar transferase" evidence="8">
    <location>
        <begin position="270"/>
        <end position="453"/>
    </location>
</feature>
<sequence length="459" mass="50601">MVRLFNHYIHRRLILQVLFDYGLIVSAVMAVVALGRQHSDFLLSMTATHGFSVATCTFVINIASGFYQQSHNRSFTETLARAGLAALFALPLAYAIFSVLPHDMGDSRLLPTAAVAAVAAVLIHRVYAAHASVNVRARSRILVLGSGPAAKLVGETLKASDPSAEVVGYFPAPHEQQVAVPASHILTGQSLATTALNAGVSEIVVAVTERRGGNMPLRDLLDCKIQGIRVSDISTHFEKTLGKLRLDYVNAGWLIFGDGFDQGFFRTAVKRLFDIVSAAVLVVVSAPVMLVTMLLIKIESPGPVFYRQQRVGLNGQNFDVVKFRSMRNDAEKDGKPRWATAADDRITAVGRVIRKLRIDELPQLFNVLKGEMSIVGPRPERPFFVERLTQEIPYYAVRHSIKPGVTGWAQVRYHYGATVEDSQEKLQYDLYYVKNHTLFLDLLILFETVAVVLTGKGAR</sequence>
<feature type="transmembrane region" description="Helical" evidence="7">
    <location>
        <begin position="12"/>
        <end position="35"/>
    </location>
</feature>
<keyword evidence="6 7" id="KW-0472">Membrane</keyword>
<keyword evidence="4 7" id="KW-0812">Transmembrane</keyword>
<feature type="transmembrane region" description="Helical" evidence="7">
    <location>
        <begin position="109"/>
        <end position="128"/>
    </location>
</feature>
<keyword evidence="3" id="KW-0808">Transferase</keyword>
<evidence type="ECO:0000259" key="8">
    <source>
        <dbReference type="Pfam" id="PF02397"/>
    </source>
</evidence>
<feature type="transmembrane region" description="Helical" evidence="7">
    <location>
        <begin position="272"/>
        <end position="296"/>
    </location>
</feature>
<reference evidence="9" key="1">
    <citation type="submission" date="2022-05" db="EMBL/GenBank/DDBJ databases">
        <title>An RpoN-dependent PEP-CTERM gene is involved in floc formation of an Aquincola tertiaricarbonis strain.</title>
        <authorList>
            <person name="Qiu D."/>
            <person name="Xia M."/>
        </authorList>
    </citation>
    <scope>NUCLEOTIDE SEQUENCE</scope>
    <source>
        <strain evidence="9">RN12</strain>
    </source>
</reference>
<comment type="subcellular location">
    <subcellularLocation>
        <location evidence="1">Membrane</location>
        <topology evidence="1">Multi-pass membrane protein</topology>
    </subcellularLocation>
</comment>
<dbReference type="NCBIfam" id="TIGR03025">
    <property type="entry name" value="EPS_sugtrans"/>
    <property type="match status" value="1"/>
</dbReference>
<accession>A0ABY4SD34</accession>
<dbReference type="Pfam" id="PF02397">
    <property type="entry name" value="Bac_transf"/>
    <property type="match status" value="1"/>
</dbReference>
<dbReference type="PANTHER" id="PTHR30576:SF0">
    <property type="entry name" value="UNDECAPRENYL-PHOSPHATE N-ACETYLGALACTOSAMINYL 1-PHOSPHATE TRANSFERASE-RELATED"/>
    <property type="match status" value="1"/>
</dbReference>
<evidence type="ECO:0000256" key="6">
    <source>
        <dbReference type="ARBA" id="ARBA00023136"/>
    </source>
</evidence>
<evidence type="ECO:0000256" key="7">
    <source>
        <dbReference type="SAM" id="Phobius"/>
    </source>
</evidence>
<keyword evidence="5 7" id="KW-1133">Transmembrane helix</keyword>
<evidence type="ECO:0000256" key="5">
    <source>
        <dbReference type="ARBA" id="ARBA00022989"/>
    </source>
</evidence>
<name>A0ABY4SD34_AQUTE</name>
<dbReference type="InterPro" id="IPR017475">
    <property type="entry name" value="EPS_sugar_tfrase"/>
</dbReference>
<dbReference type="Proteomes" id="UP001056201">
    <property type="component" value="Chromosome 2"/>
</dbReference>
<evidence type="ECO:0000256" key="1">
    <source>
        <dbReference type="ARBA" id="ARBA00004141"/>
    </source>
</evidence>
<evidence type="ECO:0000313" key="9">
    <source>
        <dbReference type="EMBL" id="URI10031.1"/>
    </source>
</evidence>
<evidence type="ECO:0000313" key="10">
    <source>
        <dbReference type="Proteomes" id="UP001056201"/>
    </source>
</evidence>
<evidence type="ECO:0000256" key="3">
    <source>
        <dbReference type="ARBA" id="ARBA00022679"/>
    </source>
</evidence>
<organism evidence="9 10">
    <name type="scientific">Aquincola tertiaricarbonis</name>
    <dbReference type="NCBI Taxonomy" id="391953"/>
    <lineage>
        <taxon>Bacteria</taxon>
        <taxon>Pseudomonadati</taxon>
        <taxon>Pseudomonadota</taxon>
        <taxon>Betaproteobacteria</taxon>
        <taxon>Burkholderiales</taxon>
        <taxon>Sphaerotilaceae</taxon>
        <taxon>Aquincola</taxon>
    </lineage>
</organism>
<gene>
    <name evidence="9" type="ORF">MW290_31345</name>
</gene>
<dbReference type="RefSeq" id="WP_250198240.1">
    <property type="nucleotide sequence ID" value="NZ_CP097636.1"/>
</dbReference>
<protein>
    <submittedName>
        <fullName evidence="9">TIGR03013 family PEP-CTERM/XrtA system glycosyltransferase</fullName>
    </submittedName>
</protein>
<dbReference type="NCBIfam" id="TIGR03013">
    <property type="entry name" value="EpsB_2"/>
    <property type="match status" value="1"/>
</dbReference>
<evidence type="ECO:0000256" key="2">
    <source>
        <dbReference type="ARBA" id="ARBA00006464"/>
    </source>
</evidence>
<comment type="similarity">
    <text evidence="2">Belongs to the bacterial sugar transferase family.</text>
</comment>
<dbReference type="EMBL" id="CP097636">
    <property type="protein sequence ID" value="URI10031.1"/>
    <property type="molecule type" value="Genomic_DNA"/>
</dbReference>
<dbReference type="InterPro" id="IPR017464">
    <property type="entry name" value="Sugar_tfrase_EpsB_2"/>
</dbReference>
<evidence type="ECO:0000256" key="4">
    <source>
        <dbReference type="ARBA" id="ARBA00022692"/>
    </source>
</evidence>